<evidence type="ECO:0000313" key="2">
    <source>
        <dbReference type="EMBL" id="KNC52637.1"/>
    </source>
</evidence>
<organism evidence="2 3">
    <name type="scientific">Thecamonas trahens ATCC 50062</name>
    <dbReference type="NCBI Taxonomy" id="461836"/>
    <lineage>
        <taxon>Eukaryota</taxon>
        <taxon>Apusozoa</taxon>
        <taxon>Apusomonadida</taxon>
        <taxon>Apusomonadidae</taxon>
        <taxon>Thecamonas</taxon>
    </lineage>
</organism>
<dbReference type="AlphaFoldDB" id="A0A0L0DK22"/>
<dbReference type="EMBL" id="GL349474">
    <property type="protein sequence ID" value="KNC52637.1"/>
    <property type="molecule type" value="Genomic_DNA"/>
</dbReference>
<feature type="region of interest" description="Disordered" evidence="1">
    <location>
        <begin position="294"/>
        <end position="433"/>
    </location>
</feature>
<feature type="region of interest" description="Disordered" evidence="1">
    <location>
        <begin position="482"/>
        <end position="512"/>
    </location>
</feature>
<protein>
    <submittedName>
        <fullName evidence="2">Uncharacterized protein</fullName>
    </submittedName>
</protein>
<dbReference type="GeneID" id="25567184"/>
<sequence>MEPMHSPVPPLVVPLDARLSAALEHLLADAHHDDAGPHHDSLVVDLARAALPHPLPDSVDTAALDAFVAALRNNAAALLKDAARARLALAARGAAFEAEHAALVDDNEARAAEIIERHKQAVAERVRTALTRNDGPAAGDALAVLTDRVEASLRRSLHEAKREFAAAVEDATAAFKRDQGPMLVKLNAIMASLFRGGLTRAILLPLVIISVVLHTSRLTSAILAFLATEFESIRGAPELSCAIIRNAGVYRKLLRIVAANRPELRLPTTADYTADAPRGRDPGAIFDNRVVVGAPPRSPHHPAPLTLSALGSPSPGVARPQTRVPRAATANHSPPRKVRRGKVPFASPLPPERYRDTIPQSSQASRRPRHHGFCETCRVRHPPGRHVDHPPVPVAQPVPQSKPRSRRSRRSASPDTSRRRRRSRRSSPATAKRLLQQHVQELAASGAPPSEYALSLRHAHDPDAVLTPASRARIRARLKLGDASASGSDSDELLHLPRPQFSAASPSRAPRTAATASKLARLDALFARFTSLDATLLLPDGPPRLTTSLDALSASCNSLASSSDDYVYADDAYSVASSTDVVINPASVANVANVDGQGMLSEAFAQVERLTVGAAPTPLLSAADRPLSGLDAASRDDDLYRASLLATNDAIVSSLVVGDPQFVHGSALADESMITALPHDTF</sequence>
<gene>
    <name evidence="2" type="ORF">AMSG_08505</name>
</gene>
<reference evidence="2 3" key="1">
    <citation type="submission" date="2010-05" db="EMBL/GenBank/DDBJ databases">
        <title>The Genome Sequence of Thecamonas trahens ATCC 50062.</title>
        <authorList>
            <consortium name="The Broad Institute Genome Sequencing Platform"/>
            <person name="Russ C."/>
            <person name="Cuomo C."/>
            <person name="Shea T."/>
            <person name="Young S.K."/>
            <person name="Zeng Q."/>
            <person name="Koehrsen M."/>
            <person name="Haas B."/>
            <person name="Borodovsky M."/>
            <person name="Guigo R."/>
            <person name="Alvarado L."/>
            <person name="Berlin A."/>
            <person name="Bochicchio J."/>
            <person name="Borenstein D."/>
            <person name="Chapman S."/>
            <person name="Chen Z."/>
            <person name="Freedman E."/>
            <person name="Gellesch M."/>
            <person name="Goldberg J."/>
            <person name="Griggs A."/>
            <person name="Gujja S."/>
            <person name="Heilman E."/>
            <person name="Heiman D."/>
            <person name="Hepburn T."/>
            <person name="Howarth C."/>
            <person name="Jen D."/>
            <person name="Larson L."/>
            <person name="Mehta T."/>
            <person name="Park D."/>
            <person name="Pearson M."/>
            <person name="Roberts A."/>
            <person name="Saif S."/>
            <person name="Shenoy N."/>
            <person name="Sisk P."/>
            <person name="Stolte C."/>
            <person name="Sykes S."/>
            <person name="Thomson T."/>
            <person name="Walk T."/>
            <person name="White J."/>
            <person name="Yandava C."/>
            <person name="Burger G."/>
            <person name="Gray M.W."/>
            <person name="Holland P.W.H."/>
            <person name="King N."/>
            <person name="Lang F.B.F."/>
            <person name="Roger A.J."/>
            <person name="Ruiz-Trillo I."/>
            <person name="Lander E."/>
            <person name="Nusbaum C."/>
        </authorList>
    </citation>
    <scope>NUCLEOTIDE SEQUENCE [LARGE SCALE GENOMIC DNA]</scope>
    <source>
        <strain evidence="2 3">ATCC 50062</strain>
    </source>
</reference>
<proteinExistence type="predicted"/>
<evidence type="ECO:0000313" key="3">
    <source>
        <dbReference type="Proteomes" id="UP000054408"/>
    </source>
</evidence>
<dbReference type="Proteomes" id="UP000054408">
    <property type="component" value="Unassembled WGS sequence"/>
</dbReference>
<dbReference type="RefSeq" id="XP_013755189.1">
    <property type="nucleotide sequence ID" value="XM_013899735.1"/>
</dbReference>
<evidence type="ECO:0000256" key="1">
    <source>
        <dbReference type="SAM" id="MobiDB-lite"/>
    </source>
</evidence>
<keyword evidence="3" id="KW-1185">Reference proteome</keyword>
<name>A0A0L0DK22_THETB</name>
<accession>A0A0L0DK22</accession>
<feature type="compositionally biased region" description="Low complexity" evidence="1">
    <location>
        <begin position="502"/>
        <end position="512"/>
    </location>
</feature>